<keyword evidence="2" id="KW-1185">Reference proteome</keyword>
<reference evidence="1 2" key="1">
    <citation type="submission" date="2022-01" db="EMBL/GenBank/DDBJ databases">
        <authorList>
            <person name="Won M."/>
            <person name="Kim S.-J."/>
            <person name="Kwon S.-W."/>
        </authorList>
    </citation>
    <scope>NUCLEOTIDE SEQUENCE [LARGE SCALE GENOMIC DNA]</scope>
    <source>
        <strain evidence="1 2">KCTC 23505</strain>
    </source>
</reference>
<dbReference type="EMBL" id="JAKGBZ010000047">
    <property type="protein sequence ID" value="MCF3948328.1"/>
    <property type="molecule type" value="Genomic_DNA"/>
</dbReference>
<evidence type="ECO:0008006" key="3">
    <source>
        <dbReference type="Google" id="ProtNLM"/>
    </source>
</evidence>
<sequence length="80" mass="8975">MVEEMREQGGSVIRDKCEALIGGFARRARRIDGDMGEITRHMTAIKWMMALTIGLELATLVMLPEHPVHQPPHQTVPGVR</sequence>
<comment type="caution">
    <text evidence="1">The sequence shown here is derived from an EMBL/GenBank/DDBJ whole genome shotgun (WGS) entry which is preliminary data.</text>
</comment>
<evidence type="ECO:0000313" key="1">
    <source>
        <dbReference type="EMBL" id="MCF3948328.1"/>
    </source>
</evidence>
<dbReference type="RefSeq" id="WP_235705614.1">
    <property type="nucleotide sequence ID" value="NZ_JAKGBZ010000047.1"/>
</dbReference>
<evidence type="ECO:0000313" key="2">
    <source>
        <dbReference type="Proteomes" id="UP001521209"/>
    </source>
</evidence>
<protein>
    <recommendedName>
        <fullName evidence="3">Transposase</fullName>
    </recommendedName>
</protein>
<organism evidence="1 2">
    <name type="scientific">Acidiphilium iwatense</name>
    <dbReference type="NCBI Taxonomy" id="768198"/>
    <lineage>
        <taxon>Bacteria</taxon>
        <taxon>Pseudomonadati</taxon>
        <taxon>Pseudomonadota</taxon>
        <taxon>Alphaproteobacteria</taxon>
        <taxon>Acetobacterales</taxon>
        <taxon>Acidocellaceae</taxon>
        <taxon>Acidiphilium</taxon>
    </lineage>
</organism>
<dbReference type="Proteomes" id="UP001521209">
    <property type="component" value="Unassembled WGS sequence"/>
</dbReference>
<proteinExistence type="predicted"/>
<name>A0ABS9E055_9PROT</name>
<accession>A0ABS9E055</accession>
<gene>
    <name evidence="1" type="ORF">L2A60_16775</name>
</gene>